<evidence type="ECO:0000256" key="2">
    <source>
        <dbReference type="ARBA" id="ARBA00022980"/>
    </source>
</evidence>
<evidence type="ECO:0000256" key="3">
    <source>
        <dbReference type="ARBA" id="ARBA00023274"/>
    </source>
</evidence>
<dbReference type="EnsemblPlants" id="TraesCS6A02G195900.1">
    <property type="protein sequence ID" value="TraesCS6A02G195900.1"/>
    <property type="gene ID" value="TraesCS6A02G195900"/>
</dbReference>
<evidence type="ECO:0000313" key="5">
    <source>
        <dbReference type="Proteomes" id="UP000019116"/>
    </source>
</evidence>
<dbReference type="PANTHER" id="PTHR10902">
    <property type="entry name" value="60S RIBOSOMAL PROTEIN L35A"/>
    <property type="match status" value="1"/>
</dbReference>
<sequence length="115" mass="12811">MVKGPTSQRVRLYVRGTILRYKSASISGLGWARRSKQIQMNTEEDVAWYGAKMMAYVYKAKSKNDTNYHCIWGKVSHPHGNVGVVRAKFTPADASGELLGRTVVLLFDVLTCVAC</sequence>
<dbReference type="Gramene" id="TraesLAC6A03G03276720.1">
    <property type="protein sequence ID" value="TraesLAC6A03G03276720.1"/>
    <property type="gene ID" value="TraesLAC6A03G03276720"/>
</dbReference>
<dbReference type="OMA" id="KMMAYVY"/>
<comment type="similarity">
    <text evidence="1">Belongs to the eukaryotic ribosomal protein eL33 family.</text>
</comment>
<keyword evidence="3" id="KW-0687">Ribonucleoprotein</keyword>
<dbReference type="Gramene" id="TraesCS6A02G195900.1">
    <property type="protein sequence ID" value="TraesCS6A02G195900.1"/>
    <property type="gene ID" value="TraesCS6A02G195900"/>
</dbReference>
<dbReference type="GO" id="GO:0022625">
    <property type="term" value="C:cytosolic large ribosomal subunit"/>
    <property type="evidence" value="ECO:0000318"/>
    <property type="project" value="GO_Central"/>
</dbReference>
<dbReference type="GO" id="GO:0003735">
    <property type="term" value="F:structural constituent of ribosome"/>
    <property type="evidence" value="ECO:0000318"/>
    <property type="project" value="GO_Central"/>
</dbReference>
<dbReference type="SUPFAM" id="SSF50447">
    <property type="entry name" value="Translation proteins"/>
    <property type="match status" value="1"/>
</dbReference>
<dbReference type="Gramene" id="TraesSYM6A03G03262730.1">
    <property type="protein sequence ID" value="TraesSYM6A03G03262730.1"/>
    <property type="gene ID" value="TraesSYM6A03G03262730"/>
</dbReference>
<dbReference type="OrthoDB" id="504467at2759"/>
<dbReference type="Gramene" id="TraesNOR6A03G03353380.1">
    <property type="protein sequence ID" value="TraesNOR6A03G03353380.1"/>
    <property type="gene ID" value="TraesNOR6A03G03353380"/>
</dbReference>
<dbReference type="SMR" id="A0A3B6NQ29"/>
<keyword evidence="5" id="KW-1185">Reference proteome</keyword>
<dbReference type="InterPro" id="IPR038661">
    <property type="entry name" value="Ribosomal_eL33_sf"/>
</dbReference>
<protein>
    <recommendedName>
        <fullName evidence="6">60S ribosomal protein L35a</fullName>
    </recommendedName>
</protein>
<accession>A0A3B6NQ29</accession>
<dbReference type="STRING" id="4565.A0A3B6NQ29"/>
<evidence type="ECO:0008006" key="6">
    <source>
        <dbReference type="Google" id="ProtNLM"/>
    </source>
</evidence>
<dbReference type="GO" id="GO:0042273">
    <property type="term" value="P:ribosomal large subunit biogenesis"/>
    <property type="evidence" value="ECO:0000318"/>
    <property type="project" value="GO_Central"/>
</dbReference>
<dbReference type="Gramene" id="TraesCS6A03G0508100.1">
    <property type="protein sequence ID" value="TraesCS6A03G0508100.1.CDS"/>
    <property type="gene ID" value="TraesCS6A03G0508100"/>
</dbReference>
<reference evidence="4" key="2">
    <citation type="submission" date="2018-10" db="UniProtKB">
        <authorList>
            <consortium name="EnsemblPlants"/>
        </authorList>
    </citation>
    <scope>IDENTIFICATION</scope>
</reference>
<keyword evidence="2" id="KW-0689">Ribosomal protein</keyword>
<dbReference type="Gramene" id="TraesJAG6A03G03314930.1">
    <property type="protein sequence ID" value="TraesJAG6A03G03314930.1"/>
    <property type="gene ID" value="TraesJAG6A03G03314930"/>
</dbReference>
<dbReference type="GO" id="GO:0002181">
    <property type="term" value="P:cytoplasmic translation"/>
    <property type="evidence" value="ECO:0000318"/>
    <property type="project" value="GO_Central"/>
</dbReference>
<dbReference type="AlphaFoldDB" id="A0A3B6NQ29"/>
<reference evidence="4" key="1">
    <citation type="submission" date="2018-08" db="EMBL/GenBank/DDBJ databases">
        <authorList>
            <person name="Rossello M."/>
        </authorList>
    </citation>
    <scope>NUCLEOTIDE SEQUENCE [LARGE SCALE GENOMIC DNA]</scope>
    <source>
        <strain evidence="4">cv. Chinese Spring</strain>
    </source>
</reference>
<evidence type="ECO:0000313" key="4">
    <source>
        <dbReference type="EnsemblPlants" id="TraesCS6A02G195900.1"/>
    </source>
</evidence>
<dbReference type="Pfam" id="PF01247">
    <property type="entry name" value="Ribosomal_L35Ae"/>
    <property type="match status" value="1"/>
</dbReference>
<name>A0A3B6NQ29_WHEAT</name>
<proteinExistence type="inferred from homology"/>
<evidence type="ECO:0000256" key="1">
    <source>
        <dbReference type="ARBA" id="ARBA00009269"/>
    </source>
</evidence>
<dbReference type="Proteomes" id="UP000019116">
    <property type="component" value="Chromosome 6A"/>
</dbReference>
<dbReference type="Gene3D" id="2.40.10.190">
    <property type="entry name" value="translation elongation factor selb, chain A, domain 4"/>
    <property type="match status" value="1"/>
</dbReference>
<dbReference type="InterPro" id="IPR009000">
    <property type="entry name" value="Transl_B-barrel_sf"/>
</dbReference>
<organism evidence="4">
    <name type="scientific">Triticum aestivum</name>
    <name type="common">Wheat</name>
    <dbReference type="NCBI Taxonomy" id="4565"/>
    <lineage>
        <taxon>Eukaryota</taxon>
        <taxon>Viridiplantae</taxon>
        <taxon>Streptophyta</taxon>
        <taxon>Embryophyta</taxon>
        <taxon>Tracheophyta</taxon>
        <taxon>Spermatophyta</taxon>
        <taxon>Magnoliopsida</taxon>
        <taxon>Liliopsida</taxon>
        <taxon>Poales</taxon>
        <taxon>Poaceae</taxon>
        <taxon>BOP clade</taxon>
        <taxon>Pooideae</taxon>
        <taxon>Triticodae</taxon>
        <taxon>Triticeae</taxon>
        <taxon>Triticinae</taxon>
        <taxon>Triticum</taxon>
    </lineage>
</organism>
<dbReference type="InterPro" id="IPR001780">
    <property type="entry name" value="Ribosomal_eL33"/>
</dbReference>